<protein>
    <submittedName>
        <fullName evidence="1">DUF2971 domain-containing protein</fullName>
    </submittedName>
</protein>
<evidence type="ECO:0000313" key="2">
    <source>
        <dbReference type="Proteomes" id="UP000830583"/>
    </source>
</evidence>
<dbReference type="Pfam" id="PF11185">
    <property type="entry name" value="DUF2971"/>
    <property type="match status" value="1"/>
</dbReference>
<dbReference type="InterPro" id="IPR021352">
    <property type="entry name" value="DUF2971"/>
</dbReference>
<reference evidence="1" key="1">
    <citation type="submission" date="2022-04" db="EMBL/GenBank/DDBJ databases">
        <title>Consumption of N2O by Flavobacterium azooxidireducens sp. nov. isolated from Decomposing Leaf Litter of Phragmites australis (Cav.).</title>
        <authorList>
            <person name="Behrendt U."/>
            <person name="Spanner T."/>
            <person name="Augustin J."/>
            <person name="Horn M.A."/>
            <person name="Kolb S."/>
            <person name="Ulrich A."/>
        </authorList>
    </citation>
    <scope>NUCLEOTIDE SEQUENCE</scope>
    <source>
        <strain evidence="1">IGB 4-14</strain>
    </source>
</reference>
<dbReference type="Proteomes" id="UP000830583">
    <property type="component" value="Chromosome"/>
</dbReference>
<dbReference type="RefSeq" id="WP_248434140.1">
    <property type="nucleotide sequence ID" value="NZ_CP096205.1"/>
</dbReference>
<dbReference type="EMBL" id="CP096205">
    <property type="protein sequence ID" value="UPQ79145.1"/>
    <property type="molecule type" value="Genomic_DNA"/>
</dbReference>
<proteinExistence type="predicted"/>
<sequence length="230" mass="27264">MKIYKYCPPKRNHLTNLVKSELWFRSPNNFDDNLDSNLPHKQIPTIQIVNQFETDLNNYSIEVIKHLTPPKGLILPMQNPDDRSFENLFKNFKQNCIGITCFTGKPSNKKMWNEFAENETGFCLGFETENDNAFFRELEEVKYYKELPKPDYSNPILEKELEINFLSKLSKYKFEEELRLIKLQSGGIRFNKESLQEIILGRNISNYTEKRIMNILKGNYKHEIIVRKNI</sequence>
<name>A0ABY4KEB9_9FLAO</name>
<gene>
    <name evidence="1" type="ORF">M0M57_16180</name>
</gene>
<organism evidence="1 2">
    <name type="scientific">Flavobacterium azooxidireducens</name>
    <dbReference type="NCBI Taxonomy" id="1871076"/>
    <lineage>
        <taxon>Bacteria</taxon>
        <taxon>Pseudomonadati</taxon>
        <taxon>Bacteroidota</taxon>
        <taxon>Flavobacteriia</taxon>
        <taxon>Flavobacteriales</taxon>
        <taxon>Flavobacteriaceae</taxon>
        <taxon>Flavobacterium</taxon>
    </lineage>
</organism>
<accession>A0ABY4KEB9</accession>
<evidence type="ECO:0000313" key="1">
    <source>
        <dbReference type="EMBL" id="UPQ79145.1"/>
    </source>
</evidence>
<keyword evidence="2" id="KW-1185">Reference proteome</keyword>